<dbReference type="Proteomes" id="UP001501442">
    <property type="component" value="Unassembled WGS sequence"/>
</dbReference>
<dbReference type="InterPro" id="IPR008271">
    <property type="entry name" value="Ser/Thr_kinase_AS"/>
</dbReference>
<dbReference type="InterPro" id="IPR000719">
    <property type="entry name" value="Prot_kinase_dom"/>
</dbReference>
<dbReference type="Gene3D" id="1.10.510.10">
    <property type="entry name" value="Transferase(Phosphotransferase) domain 1"/>
    <property type="match status" value="1"/>
</dbReference>
<feature type="region of interest" description="Disordered" evidence="8">
    <location>
        <begin position="351"/>
        <end position="374"/>
    </location>
</feature>
<name>A0ABP8ULD7_9ACTN</name>
<feature type="domain" description="Protein kinase" evidence="9">
    <location>
        <begin position="17"/>
        <end position="284"/>
    </location>
</feature>
<proteinExistence type="predicted"/>
<evidence type="ECO:0000256" key="8">
    <source>
        <dbReference type="SAM" id="MobiDB-lite"/>
    </source>
</evidence>
<protein>
    <recommendedName>
        <fullName evidence="1">non-specific serine/threonine protein kinase</fullName>
        <ecNumber evidence="1">2.7.11.1</ecNumber>
    </recommendedName>
</protein>
<comment type="caution">
    <text evidence="10">The sequence shown here is derived from an EMBL/GenBank/DDBJ whole genome shotgun (WGS) entry which is preliminary data.</text>
</comment>
<dbReference type="PROSITE" id="PS00107">
    <property type="entry name" value="PROTEIN_KINASE_ATP"/>
    <property type="match status" value="1"/>
</dbReference>
<keyword evidence="2" id="KW-0723">Serine/threonine-protein kinase</keyword>
<dbReference type="PANTHER" id="PTHR43289">
    <property type="entry name" value="MITOGEN-ACTIVATED PROTEIN KINASE KINASE KINASE 20-RELATED"/>
    <property type="match status" value="1"/>
</dbReference>
<evidence type="ECO:0000256" key="5">
    <source>
        <dbReference type="ARBA" id="ARBA00022777"/>
    </source>
</evidence>
<dbReference type="PANTHER" id="PTHR43289:SF6">
    <property type="entry name" value="SERINE_THREONINE-PROTEIN KINASE NEKL-3"/>
    <property type="match status" value="1"/>
</dbReference>
<dbReference type="PROSITE" id="PS50011">
    <property type="entry name" value="PROTEIN_KINASE_DOM"/>
    <property type="match status" value="1"/>
</dbReference>
<evidence type="ECO:0000256" key="7">
    <source>
        <dbReference type="PROSITE-ProRule" id="PRU10141"/>
    </source>
</evidence>
<keyword evidence="11" id="KW-1185">Reference proteome</keyword>
<dbReference type="PROSITE" id="PS00108">
    <property type="entry name" value="PROTEIN_KINASE_ST"/>
    <property type="match status" value="1"/>
</dbReference>
<keyword evidence="4 7" id="KW-0547">Nucleotide-binding</keyword>
<dbReference type="EC" id="2.7.11.1" evidence="1"/>
<evidence type="ECO:0000256" key="3">
    <source>
        <dbReference type="ARBA" id="ARBA00022679"/>
    </source>
</evidence>
<dbReference type="RefSeq" id="WP_345437282.1">
    <property type="nucleotide sequence ID" value="NZ_BAABHK010000013.1"/>
</dbReference>
<evidence type="ECO:0000256" key="6">
    <source>
        <dbReference type="ARBA" id="ARBA00022840"/>
    </source>
</evidence>
<evidence type="ECO:0000256" key="4">
    <source>
        <dbReference type="ARBA" id="ARBA00022741"/>
    </source>
</evidence>
<evidence type="ECO:0000256" key="2">
    <source>
        <dbReference type="ARBA" id="ARBA00022527"/>
    </source>
</evidence>
<feature type="compositionally biased region" description="Polar residues" evidence="8">
    <location>
        <begin position="354"/>
        <end position="367"/>
    </location>
</feature>
<dbReference type="CDD" id="cd14014">
    <property type="entry name" value="STKc_PknB_like"/>
    <property type="match status" value="1"/>
</dbReference>
<evidence type="ECO:0000313" key="10">
    <source>
        <dbReference type="EMBL" id="GAA4634310.1"/>
    </source>
</evidence>
<organism evidence="10 11">
    <name type="scientific">Actinoallomurus vinaceus</name>
    <dbReference type="NCBI Taxonomy" id="1080074"/>
    <lineage>
        <taxon>Bacteria</taxon>
        <taxon>Bacillati</taxon>
        <taxon>Actinomycetota</taxon>
        <taxon>Actinomycetes</taxon>
        <taxon>Streptosporangiales</taxon>
        <taxon>Thermomonosporaceae</taxon>
        <taxon>Actinoallomurus</taxon>
    </lineage>
</organism>
<dbReference type="SMART" id="SM00220">
    <property type="entry name" value="S_TKc"/>
    <property type="match status" value="1"/>
</dbReference>
<keyword evidence="6 7" id="KW-0067">ATP-binding</keyword>
<evidence type="ECO:0000313" key="11">
    <source>
        <dbReference type="Proteomes" id="UP001501442"/>
    </source>
</evidence>
<reference evidence="11" key="1">
    <citation type="journal article" date="2019" name="Int. J. Syst. Evol. Microbiol.">
        <title>The Global Catalogue of Microorganisms (GCM) 10K type strain sequencing project: providing services to taxonomists for standard genome sequencing and annotation.</title>
        <authorList>
            <consortium name="The Broad Institute Genomics Platform"/>
            <consortium name="The Broad Institute Genome Sequencing Center for Infectious Disease"/>
            <person name="Wu L."/>
            <person name="Ma J."/>
        </authorList>
    </citation>
    <scope>NUCLEOTIDE SEQUENCE [LARGE SCALE GENOMIC DNA]</scope>
    <source>
        <strain evidence="11">JCM 17939</strain>
    </source>
</reference>
<keyword evidence="5" id="KW-0418">Kinase</keyword>
<dbReference type="InterPro" id="IPR011009">
    <property type="entry name" value="Kinase-like_dom_sf"/>
</dbReference>
<dbReference type="EMBL" id="BAABHK010000013">
    <property type="protein sequence ID" value="GAA4634310.1"/>
    <property type="molecule type" value="Genomic_DNA"/>
</dbReference>
<sequence length="540" mass="56977">MPGELSLEPGLLLAQRYRLDAPIGAGAMGQVWRGVDLGLNRPIAIKILPSQVAQDANGVARFRREAESAAGLQHPGICAVFDIDTQGSVTFLVMELLQGSDLARVVAAHPGGLPIDQVVGLAEQITDALAVAHARGVVHRDIKPANLFLQQDGRVKVCDFGIARLADHTTLTATGGLLGTPRYMAPEEFRGAPADFRADLYALGGVLYELFTGKPAFDADDPGLAAIMYKHLNEAPVPLRSHRPDIPVHLERLVLDLLAKAPDERPVSAAAVRDFLRRSGHTAVPPAGPPPYLRRQPSPVDQALGTTVAAPTVIEAPKSRKGVVAAVGGVLAAALVGAGVFALSNGFGGDGAKSRTTATTHPSSTVLPTLHPVGETVPGQATPGEQHRIGEMAKVPLIQGAHTDAVGVTVTSIVKGSKTDLANLPLSRSDKDHIPYYTHFTLTNLGPDDPYIDFEPVAETVMAGIDSAGNSVIKTILSADPKGYPSQCRPVAINDGGFRHGASYDICVVILGSKSLDITAVQWTEKPYDLGIDRGVFWKR</sequence>
<dbReference type="SUPFAM" id="SSF56112">
    <property type="entry name" value="Protein kinase-like (PK-like)"/>
    <property type="match status" value="1"/>
</dbReference>
<dbReference type="Gene3D" id="3.30.200.20">
    <property type="entry name" value="Phosphorylase Kinase, domain 1"/>
    <property type="match status" value="1"/>
</dbReference>
<evidence type="ECO:0000256" key="1">
    <source>
        <dbReference type="ARBA" id="ARBA00012513"/>
    </source>
</evidence>
<accession>A0ABP8ULD7</accession>
<dbReference type="InterPro" id="IPR017441">
    <property type="entry name" value="Protein_kinase_ATP_BS"/>
</dbReference>
<gene>
    <name evidence="10" type="ORF">GCM10023196_075320</name>
</gene>
<keyword evidence="3" id="KW-0808">Transferase</keyword>
<evidence type="ECO:0000259" key="9">
    <source>
        <dbReference type="PROSITE" id="PS50011"/>
    </source>
</evidence>
<feature type="binding site" evidence="7">
    <location>
        <position position="46"/>
    </location>
    <ligand>
        <name>ATP</name>
        <dbReference type="ChEBI" id="CHEBI:30616"/>
    </ligand>
</feature>
<dbReference type="Pfam" id="PF00069">
    <property type="entry name" value="Pkinase"/>
    <property type="match status" value="1"/>
</dbReference>